<gene>
    <name evidence="8" type="ORF">AMELA_G00200670</name>
</gene>
<evidence type="ECO:0000256" key="1">
    <source>
        <dbReference type="ARBA" id="ARBA00023125"/>
    </source>
</evidence>
<dbReference type="AlphaFoldDB" id="A0A7J6A6V7"/>
<feature type="compositionally biased region" description="Polar residues" evidence="6">
    <location>
        <begin position="113"/>
        <end position="133"/>
    </location>
</feature>
<evidence type="ECO:0000256" key="6">
    <source>
        <dbReference type="SAM" id="MobiDB-lite"/>
    </source>
</evidence>
<dbReference type="PANTHER" id="PTHR45664">
    <property type="entry name" value="PROTEIN ZERKNUELLT 1-RELATED"/>
    <property type="match status" value="1"/>
</dbReference>
<keyword evidence="1 4" id="KW-0238">DNA-binding</keyword>
<dbReference type="SUPFAM" id="SSF46689">
    <property type="entry name" value="Homeodomain-like"/>
    <property type="match status" value="1"/>
</dbReference>
<proteinExistence type="predicted"/>
<dbReference type="EMBL" id="JAAGNN010000017">
    <property type="protein sequence ID" value="KAF4078582.1"/>
    <property type="molecule type" value="Genomic_DNA"/>
</dbReference>
<dbReference type="InterPro" id="IPR017970">
    <property type="entry name" value="Homeobox_CS"/>
</dbReference>
<feature type="domain" description="Homeobox" evidence="7">
    <location>
        <begin position="150"/>
        <end position="210"/>
    </location>
</feature>
<dbReference type="InterPro" id="IPR009057">
    <property type="entry name" value="Homeodomain-like_sf"/>
</dbReference>
<dbReference type="Proteomes" id="UP000593565">
    <property type="component" value="Unassembled WGS sequence"/>
</dbReference>
<organism evidence="8 9">
    <name type="scientific">Ameiurus melas</name>
    <name type="common">Black bullhead</name>
    <name type="synonym">Silurus melas</name>
    <dbReference type="NCBI Taxonomy" id="219545"/>
    <lineage>
        <taxon>Eukaryota</taxon>
        <taxon>Metazoa</taxon>
        <taxon>Chordata</taxon>
        <taxon>Craniata</taxon>
        <taxon>Vertebrata</taxon>
        <taxon>Euteleostomi</taxon>
        <taxon>Actinopterygii</taxon>
        <taxon>Neopterygii</taxon>
        <taxon>Teleostei</taxon>
        <taxon>Ostariophysi</taxon>
        <taxon>Siluriformes</taxon>
        <taxon>Ictaluridae</taxon>
        <taxon>Ameiurus</taxon>
    </lineage>
</organism>
<protein>
    <recommendedName>
        <fullName evidence="7">Homeobox domain-containing protein</fullName>
    </recommendedName>
</protein>
<keyword evidence="3 4" id="KW-0539">Nucleus</keyword>
<dbReference type="GO" id="GO:0000978">
    <property type="term" value="F:RNA polymerase II cis-regulatory region sequence-specific DNA binding"/>
    <property type="evidence" value="ECO:0007669"/>
    <property type="project" value="TreeGrafter"/>
</dbReference>
<dbReference type="GO" id="GO:0003309">
    <property type="term" value="P:type B pancreatic cell differentiation"/>
    <property type="evidence" value="ECO:0007669"/>
    <property type="project" value="UniProtKB-ARBA"/>
</dbReference>
<evidence type="ECO:0000313" key="9">
    <source>
        <dbReference type="Proteomes" id="UP000593565"/>
    </source>
</evidence>
<dbReference type="FunFam" id="1.10.10.60:FF:000176">
    <property type="entry name" value="pancreas/duodenum homeobox protein 1"/>
    <property type="match status" value="1"/>
</dbReference>
<evidence type="ECO:0000256" key="2">
    <source>
        <dbReference type="ARBA" id="ARBA00023155"/>
    </source>
</evidence>
<dbReference type="GO" id="GO:0045944">
    <property type="term" value="P:positive regulation of transcription by RNA polymerase II"/>
    <property type="evidence" value="ECO:0007669"/>
    <property type="project" value="UniProtKB-ARBA"/>
</dbReference>
<dbReference type="PROSITE" id="PS50071">
    <property type="entry name" value="HOMEOBOX_2"/>
    <property type="match status" value="1"/>
</dbReference>
<evidence type="ECO:0000256" key="3">
    <source>
        <dbReference type="ARBA" id="ARBA00023242"/>
    </source>
</evidence>
<comment type="caution">
    <text evidence="8">The sequence shown here is derived from an EMBL/GenBank/DDBJ whole genome shotgun (WGS) entry which is preliminary data.</text>
</comment>
<sequence>MEMETESSSGKKLLADTLQLGAIKCLEGSSALDLHALGAGQAEGHTWDSQDCSFLQKPHATCSSDSRITSGIRPHYMNQVDQNKGNEVSVKINGTSTKGFFYNNVYPWMRETQSATSSHETPSSCHSGASPYNSGELDSPETARRNDSSSSRKRIRTAFTSSQLLELEKEFHFSAYLCRPRRLEMASVLKLTDRQIKIWFQNRRMKYKKDHKGKEKVWPTYLSVQSSGEERSAVMDITATASHNFQYFNQPSINCTQSSYGDTMYRDWFLITKSATPVKDTTLDPQTVPRLDTSNLASGLDFCLHQQDEGCILVPPGLSYM</sequence>
<keyword evidence="2 4" id="KW-0371">Homeobox</keyword>
<comment type="subcellular location">
    <subcellularLocation>
        <location evidence="4 5">Nucleus</location>
    </subcellularLocation>
</comment>
<evidence type="ECO:0000259" key="7">
    <source>
        <dbReference type="PROSITE" id="PS50071"/>
    </source>
</evidence>
<dbReference type="SMART" id="SM00389">
    <property type="entry name" value="HOX"/>
    <property type="match status" value="1"/>
</dbReference>
<dbReference type="CDD" id="cd00086">
    <property type="entry name" value="homeodomain"/>
    <property type="match status" value="1"/>
</dbReference>
<dbReference type="Pfam" id="PF00046">
    <property type="entry name" value="Homeodomain"/>
    <property type="match status" value="1"/>
</dbReference>
<dbReference type="PRINTS" id="PR00024">
    <property type="entry name" value="HOMEOBOX"/>
</dbReference>
<dbReference type="GO" id="GO:0000981">
    <property type="term" value="F:DNA-binding transcription factor activity, RNA polymerase II-specific"/>
    <property type="evidence" value="ECO:0007669"/>
    <property type="project" value="InterPro"/>
</dbReference>
<dbReference type="GO" id="GO:0005634">
    <property type="term" value="C:nucleus"/>
    <property type="evidence" value="ECO:0007669"/>
    <property type="project" value="UniProtKB-SubCell"/>
</dbReference>
<accession>A0A7J6A6V7</accession>
<name>A0A7J6A6V7_AMEME</name>
<evidence type="ECO:0000313" key="8">
    <source>
        <dbReference type="EMBL" id="KAF4078582.1"/>
    </source>
</evidence>
<dbReference type="Gene3D" id="1.10.10.60">
    <property type="entry name" value="Homeodomain-like"/>
    <property type="match status" value="1"/>
</dbReference>
<dbReference type="InterPro" id="IPR001356">
    <property type="entry name" value="HD"/>
</dbReference>
<feature type="DNA-binding region" description="Homeobox" evidence="4">
    <location>
        <begin position="152"/>
        <end position="211"/>
    </location>
</feature>
<evidence type="ECO:0000256" key="5">
    <source>
        <dbReference type="RuleBase" id="RU000682"/>
    </source>
</evidence>
<keyword evidence="9" id="KW-1185">Reference proteome</keyword>
<dbReference type="PANTHER" id="PTHR45664:SF12">
    <property type="entry name" value="PANCREAS_DUODENUM HOMEOBOX PROTEIN 1"/>
    <property type="match status" value="1"/>
</dbReference>
<dbReference type="InterPro" id="IPR020479">
    <property type="entry name" value="HD_metazoa"/>
</dbReference>
<evidence type="ECO:0000256" key="4">
    <source>
        <dbReference type="PROSITE-ProRule" id="PRU00108"/>
    </source>
</evidence>
<feature type="region of interest" description="Disordered" evidence="6">
    <location>
        <begin position="113"/>
        <end position="154"/>
    </location>
</feature>
<dbReference type="PROSITE" id="PS00027">
    <property type="entry name" value="HOMEOBOX_1"/>
    <property type="match status" value="1"/>
</dbReference>
<reference evidence="8 9" key="1">
    <citation type="submission" date="2020-02" db="EMBL/GenBank/DDBJ databases">
        <title>A chromosome-scale genome assembly of the black bullhead catfish (Ameiurus melas).</title>
        <authorList>
            <person name="Wen M."/>
            <person name="Zham M."/>
            <person name="Cabau C."/>
            <person name="Klopp C."/>
            <person name="Donnadieu C."/>
            <person name="Roques C."/>
            <person name="Bouchez O."/>
            <person name="Lampietro C."/>
            <person name="Jouanno E."/>
            <person name="Herpin A."/>
            <person name="Louis A."/>
            <person name="Berthelot C."/>
            <person name="Parey E."/>
            <person name="Roest-Crollius H."/>
            <person name="Braasch I."/>
            <person name="Postlethwait J."/>
            <person name="Robinson-Rechavi M."/>
            <person name="Echchiki A."/>
            <person name="Begum T."/>
            <person name="Montfort J."/>
            <person name="Schartl M."/>
            <person name="Bobe J."/>
            <person name="Guiguen Y."/>
        </authorList>
    </citation>
    <scope>NUCLEOTIDE SEQUENCE [LARGE SCALE GENOMIC DNA]</scope>
    <source>
        <strain evidence="8">M_S1</strain>
        <tissue evidence="8">Blood</tissue>
    </source>
</reference>